<dbReference type="Pfam" id="PF13577">
    <property type="entry name" value="SnoaL_4"/>
    <property type="match status" value="1"/>
</dbReference>
<organism evidence="2">
    <name type="scientific">marine metagenome</name>
    <dbReference type="NCBI Taxonomy" id="408172"/>
    <lineage>
        <taxon>unclassified sequences</taxon>
        <taxon>metagenomes</taxon>
        <taxon>ecological metagenomes</taxon>
    </lineage>
</organism>
<dbReference type="SUPFAM" id="SSF54427">
    <property type="entry name" value="NTF2-like"/>
    <property type="match status" value="1"/>
</dbReference>
<dbReference type="CDD" id="cd00531">
    <property type="entry name" value="NTF2_like"/>
    <property type="match status" value="1"/>
</dbReference>
<name>A0A382RVN1_9ZZZZ</name>
<evidence type="ECO:0000259" key="1">
    <source>
        <dbReference type="Pfam" id="PF13577"/>
    </source>
</evidence>
<gene>
    <name evidence="2" type="ORF">METZ01_LOCUS354570</name>
</gene>
<dbReference type="InterPro" id="IPR032710">
    <property type="entry name" value="NTF2-like_dom_sf"/>
</dbReference>
<dbReference type="AlphaFoldDB" id="A0A382RVN1"/>
<dbReference type="EMBL" id="UINC01124514">
    <property type="protein sequence ID" value="SVD01716.1"/>
    <property type="molecule type" value="Genomic_DNA"/>
</dbReference>
<feature type="domain" description="SnoaL-like" evidence="1">
    <location>
        <begin position="36"/>
        <end position="157"/>
    </location>
</feature>
<proteinExistence type="predicted"/>
<accession>A0A382RVN1</accession>
<evidence type="ECO:0000313" key="2">
    <source>
        <dbReference type="EMBL" id="SVD01716.1"/>
    </source>
</evidence>
<sequence>MRSFRVLMMGVVVVGLSGIGWVHAQGGKKVPTLTPADYAEIQHLAVRLNQGADFHDSDMWVSVWTPDGVWTRPNGREYAGHEGLAEYRKTRRAETGGRTDTRHWTNSLVVTPTADGATGRSYYMMMNVSTTPPTPVSAGHYEDVFAKTSDGWRITRRIIKPYGAQ</sequence>
<reference evidence="2" key="1">
    <citation type="submission" date="2018-05" db="EMBL/GenBank/DDBJ databases">
        <authorList>
            <person name="Lanie J.A."/>
            <person name="Ng W.-L."/>
            <person name="Kazmierczak K.M."/>
            <person name="Andrzejewski T.M."/>
            <person name="Davidsen T.M."/>
            <person name="Wayne K.J."/>
            <person name="Tettelin H."/>
            <person name="Glass J.I."/>
            <person name="Rusch D."/>
            <person name="Podicherti R."/>
            <person name="Tsui H.-C.T."/>
            <person name="Winkler M.E."/>
        </authorList>
    </citation>
    <scope>NUCLEOTIDE SEQUENCE</scope>
</reference>
<protein>
    <recommendedName>
        <fullName evidence="1">SnoaL-like domain-containing protein</fullName>
    </recommendedName>
</protein>
<dbReference type="Gene3D" id="3.10.450.50">
    <property type="match status" value="1"/>
</dbReference>
<dbReference type="InterPro" id="IPR037401">
    <property type="entry name" value="SnoaL-like"/>
</dbReference>